<dbReference type="Pfam" id="PF04464">
    <property type="entry name" value="Glyphos_transf"/>
    <property type="match status" value="1"/>
</dbReference>
<dbReference type="GO" id="GO:0016757">
    <property type="term" value="F:glycosyltransferase activity"/>
    <property type="evidence" value="ECO:0007669"/>
    <property type="project" value="InterPro"/>
</dbReference>
<keyword evidence="7" id="KW-0472">Membrane</keyword>
<gene>
    <name evidence="10" type="ORF">ESZ54_11880</name>
</gene>
<dbReference type="SUPFAM" id="SSF82057">
    <property type="entry name" value="Prokaryotic SH3-related domain"/>
    <property type="match status" value="1"/>
</dbReference>
<dbReference type="InterPro" id="IPR038200">
    <property type="entry name" value="GW_dom_sf"/>
</dbReference>
<evidence type="ECO:0000256" key="1">
    <source>
        <dbReference type="ARBA" id="ARBA00004202"/>
    </source>
</evidence>
<dbReference type="SUPFAM" id="SSF53756">
    <property type="entry name" value="UDP-Glycosyltransferase/glycogen phosphorylase"/>
    <property type="match status" value="2"/>
</dbReference>
<evidence type="ECO:0000256" key="4">
    <source>
        <dbReference type="ARBA" id="ARBA00022679"/>
    </source>
</evidence>
<dbReference type="GO" id="GO:0005886">
    <property type="term" value="C:plasma membrane"/>
    <property type="evidence" value="ECO:0007669"/>
    <property type="project" value="UniProtKB-SubCell"/>
</dbReference>
<dbReference type="Gene3D" id="2.30.30.170">
    <property type="match status" value="1"/>
</dbReference>
<accession>A0A4S3AZJ6</accession>
<keyword evidence="6" id="KW-0777">Teichoic acid biosynthesis</keyword>
<evidence type="ECO:0000313" key="11">
    <source>
        <dbReference type="Proteomes" id="UP000310506"/>
    </source>
</evidence>
<dbReference type="EMBL" id="SDGV01000035">
    <property type="protein sequence ID" value="THB60171.1"/>
    <property type="molecule type" value="Genomic_DNA"/>
</dbReference>
<keyword evidence="3" id="KW-1003">Cell membrane</keyword>
<dbReference type="PANTHER" id="PTHR37316">
    <property type="entry name" value="TEICHOIC ACID GLYCEROL-PHOSPHATE PRIMASE"/>
    <property type="match status" value="1"/>
</dbReference>
<proteinExistence type="inferred from homology"/>
<sequence length="1192" mass="137786">MGITNNIKRLVTPGLKPVLSQSGKIVDTYTHYFKTETIEKNTFFYESRDGQSMTDSPLAIFEYLYQKDVEKNYQHIWSYVASKEMDTIRRNYQDASNITFVERDSDAYLKWLNKAEYLINNATFQAYVTIKPEQTYINTWHGTPLKTMGFDIPGNPSGSQNVVRNFYMADYLLSPNAHTSKMFLDSFRLRDGFEGEILESGYPRIDQTFATNHDAILKQLFQFKLSIDLGKKIMLYTPTWKGSSTANARNDVEQIHHEMARIREEMGDEYNILVKVHPFLYKKALEYAPLQPYLVPDSLDTNKILGLVDVLITDYSSIFFDYLVTNRPILFYCWDDDLYTTDRGQYFTYDELPGPVSFTIEHLIAELKDLEAVKTKSAANYQRFKAEFTNYDDGCSTERYLDYILERKHDEQMMTIIRRDTAKKKLLFYPGGMMNNGITSSLMNLIQNIDFSIYDVTCVIDRPRTKAQMDNINALPKETHLLFRFSHPNFEVKEAYRDLWITSRGVKNEEKYPQEIYERECLRLLGKQHFDVAIDFSGYSFYWAKFMLAAPTYRRLCFMHSDMAADRERVVNGRKIHKVNLTGLFSVYNKFDELVSVSEITRDTNREKLAKYAPTEKFVYTPNTINPERILGIVGTNSTQADSLKTIQQTREAQLLTSLSEEIELYTTRPDFDYTQKFNHQFYHPDLLTLGFVEIGDKTYYKISQDNQYIGWIDGEKLDVYDDRIISKEKVSYFGSIATRYNQDIFSAPLGLANSTSLGNARYLRNTYVKINQVITTNTTQSVPIVVKGQHVGWLALSSVRMSNRFNFTKQNARVPFKIRLARGVLTPLNRLKNHSELKKLKYQATEAVELNHFMKVVAPQEVIAHEELNSESPTVSLGVLPAVFVKYTRKNSQGNWWVLRKLDGRSVYVKREKLPLVDVIETEVAYQQAEHYEVNVLPEQLTIYASEEMLLKDEGTLVQKLETVEVVQSLITTDDVNYLQVKWGERLVWINEDQTEKSDASGVINHQGDFLAYPDPNELNFVTMGRLSQEKNQVMLVEAFAKFYRENKRGRLYIIGAGPEEETLRAKIAEENIKDEVVLVGQLANPFSYMKRCDIFILTSFYEGQPMVLLEAMTLDMNIISTDIPACRYVLEDGAYGYLAKTNDSDGIKAGMQLVSQPGTTFKEFKPYDYNQEAVAQFYTLLETTPEEVTL</sequence>
<evidence type="ECO:0000256" key="7">
    <source>
        <dbReference type="ARBA" id="ARBA00023136"/>
    </source>
</evidence>
<dbReference type="GO" id="GO:0047355">
    <property type="term" value="F:CDP-glycerol glycerophosphotransferase activity"/>
    <property type="evidence" value="ECO:0007669"/>
    <property type="project" value="InterPro"/>
</dbReference>
<dbReference type="InterPro" id="IPR051612">
    <property type="entry name" value="Teichoic_Acid_Biosynth"/>
</dbReference>
<dbReference type="Gene3D" id="3.40.50.2000">
    <property type="entry name" value="Glycogen Phosphorylase B"/>
    <property type="match status" value="1"/>
</dbReference>
<organism evidence="10 11">
    <name type="scientific">Vagococcus silagei</name>
    <dbReference type="NCBI Taxonomy" id="2508885"/>
    <lineage>
        <taxon>Bacteria</taxon>
        <taxon>Bacillati</taxon>
        <taxon>Bacillota</taxon>
        <taxon>Bacilli</taxon>
        <taxon>Lactobacillales</taxon>
        <taxon>Enterococcaceae</taxon>
        <taxon>Vagococcus</taxon>
    </lineage>
</organism>
<dbReference type="AlphaFoldDB" id="A0A4S3AZJ6"/>
<evidence type="ECO:0000256" key="3">
    <source>
        <dbReference type="ARBA" id="ARBA00022475"/>
    </source>
</evidence>
<dbReference type="InterPro" id="IPR007554">
    <property type="entry name" value="Glycerophosphate_synth"/>
</dbReference>
<evidence type="ECO:0000259" key="8">
    <source>
        <dbReference type="Pfam" id="PF00534"/>
    </source>
</evidence>
<evidence type="ECO:0000256" key="5">
    <source>
        <dbReference type="ARBA" id="ARBA00022729"/>
    </source>
</evidence>
<dbReference type="Pfam" id="PF00534">
    <property type="entry name" value="Glycos_transf_1"/>
    <property type="match status" value="1"/>
</dbReference>
<protein>
    <submittedName>
        <fullName evidence="10">Glycosyltransferase</fullName>
    </submittedName>
</protein>
<dbReference type="InterPro" id="IPR025987">
    <property type="entry name" value="GW_dom"/>
</dbReference>
<evidence type="ECO:0000256" key="6">
    <source>
        <dbReference type="ARBA" id="ARBA00022944"/>
    </source>
</evidence>
<comment type="subcellular location">
    <subcellularLocation>
        <location evidence="1">Cell membrane</location>
        <topology evidence="1">Peripheral membrane protein</topology>
    </subcellularLocation>
</comment>
<feature type="domain" description="GW" evidence="9">
    <location>
        <begin position="727"/>
        <end position="799"/>
    </location>
</feature>
<dbReference type="RefSeq" id="WP_136137872.1">
    <property type="nucleotide sequence ID" value="NZ_SDGV01000035.1"/>
</dbReference>
<dbReference type="GO" id="GO:0019350">
    <property type="term" value="P:teichoic acid biosynthetic process"/>
    <property type="evidence" value="ECO:0007669"/>
    <property type="project" value="UniProtKB-KW"/>
</dbReference>
<dbReference type="Proteomes" id="UP000310506">
    <property type="component" value="Unassembled WGS sequence"/>
</dbReference>
<dbReference type="Gene3D" id="3.40.50.11820">
    <property type="match status" value="1"/>
</dbReference>
<dbReference type="InterPro" id="IPR043149">
    <property type="entry name" value="TagF_N"/>
</dbReference>
<keyword evidence="5" id="KW-0732">Signal</keyword>
<dbReference type="Gene3D" id="3.40.50.12580">
    <property type="match status" value="1"/>
</dbReference>
<keyword evidence="4 10" id="KW-0808">Transferase</keyword>
<dbReference type="PANTHER" id="PTHR37316:SF3">
    <property type="entry name" value="TEICHOIC ACID GLYCEROL-PHOSPHATE TRANSFERASE"/>
    <property type="match status" value="1"/>
</dbReference>
<evidence type="ECO:0000259" key="9">
    <source>
        <dbReference type="Pfam" id="PF13457"/>
    </source>
</evidence>
<dbReference type="InterPro" id="IPR001296">
    <property type="entry name" value="Glyco_trans_1"/>
</dbReference>
<dbReference type="CDD" id="cd03811">
    <property type="entry name" value="GT4_GT28_WabH-like"/>
    <property type="match status" value="1"/>
</dbReference>
<evidence type="ECO:0000313" key="10">
    <source>
        <dbReference type="EMBL" id="THB60171.1"/>
    </source>
</evidence>
<keyword evidence="11" id="KW-1185">Reference proteome</keyword>
<comment type="similarity">
    <text evidence="2">Belongs to the CDP-glycerol glycerophosphotransferase family.</text>
</comment>
<comment type="caution">
    <text evidence="10">The sequence shown here is derived from an EMBL/GenBank/DDBJ whole genome shotgun (WGS) entry which is preliminary data.</text>
</comment>
<feature type="domain" description="GW" evidence="9">
    <location>
        <begin position="694"/>
        <end position="718"/>
    </location>
</feature>
<evidence type="ECO:0000256" key="2">
    <source>
        <dbReference type="ARBA" id="ARBA00010488"/>
    </source>
</evidence>
<dbReference type="OrthoDB" id="9804196at2"/>
<feature type="domain" description="Glycosyl transferase family 1" evidence="8">
    <location>
        <begin position="1019"/>
        <end position="1157"/>
    </location>
</feature>
<reference evidence="10 11" key="1">
    <citation type="submission" date="2019-01" db="EMBL/GenBank/DDBJ databases">
        <title>Vagococcus silagei sp. nov. isolated from brewer's grain.</title>
        <authorList>
            <person name="Guu J.-R."/>
        </authorList>
    </citation>
    <scope>NUCLEOTIDE SEQUENCE [LARGE SCALE GENOMIC DNA]</scope>
    <source>
        <strain evidence="10 11">2B-2</strain>
    </source>
</reference>
<name>A0A4S3AZJ6_9ENTE</name>
<dbReference type="Pfam" id="PF13457">
    <property type="entry name" value="GW"/>
    <property type="match status" value="2"/>
</dbReference>
<dbReference type="InterPro" id="IPR043148">
    <property type="entry name" value="TagF_C"/>
</dbReference>